<keyword evidence="2" id="KW-0560">Oxidoreductase</keyword>
<dbReference type="Proteomes" id="UP000337189">
    <property type="component" value="Unassembled WGS sequence"/>
</dbReference>
<evidence type="ECO:0000259" key="4">
    <source>
        <dbReference type="Pfam" id="PF02668"/>
    </source>
</evidence>
<proteinExistence type="predicted"/>
<dbReference type="OrthoDB" id="753054at2"/>
<dbReference type="GO" id="GO:0016706">
    <property type="term" value="F:2-oxoglutarate-dependent dioxygenase activity"/>
    <property type="evidence" value="ECO:0007669"/>
    <property type="project" value="UniProtKB-ARBA"/>
</dbReference>
<accession>A0A5E4R7M1</accession>
<organism evidence="5 6">
    <name type="scientific">Pandoraea communis</name>
    <dbReference type="NCBI Taxonomy" id="2508297"/>
    <lineage>
        <taxon>Bacteria</taxon>
        <taxon>Pseudomonadati</taxon>
        <taxon>Pseudomonadota</taxon>
        <taxon>Betaproteobacteria</taxon>
        <taxon>Burkholderiales</taxon>
        <taxon>Burkholderiaceae</taxon>
        <taxon>Pandoraea</taxon>
    </lineage>
</organism>
<dbReference type="InterPro" id="IPR050411">
    <property type="entry name" value="AlphaKG_dependent_hydroxylases"/>
</dbReference>
<dbReference type="EMBL" id="CABPSJ010000001">
    <property type="protein sequence ID" value="VVD59336.1"/>
    <property type="molecule type" value="Genomic_DNA"/>
</dbReference>
<dbReference type="PANTHER" id="PTHR10696">
    <property type="entry name" value="GAMMA-BUTYROBETAINE HYDROXYLASE-RELATED"/>
    <property type="match status" value="1"/>
</dbReference>
<reference evidence="5 6" key="1">
    <citation type="submission" date="2019-08" db="EMBL/GenBank/DDBJ databases">
        <authorList>
            <person name="Peeters C."/>
        </authorList>
    </citation>
    <scope>NUCLEOTIDE SEQUENCE [LARGE SCALE GENOMIC DNA]</scope>
    <source>
        <strain evidence="5 6">LMG 31110</strain>
    </source>
</reference>
<dbReference type="Gene3D" id="3.60.130.10">
    <property type="entry name" value="Clavaminate synthase-like"/>
    <property type="match status" value="1"/>
</dbReference>
<dbReference type="RefSeq" id="WP_010805799.1">
    <property type="nucleotide sequence ID" value="NZ_CABPSJ010000001.1"/>
</dbReference>
<dbReference type="SUPFAM" id="SSF51197">
    <property type="entry name" value="Clavaminate synthase-like"/>
    <property type="match status" value="1"/>
</dbReference>
<sequence length="226" mass="25853">MTQQHDPYNALPARGYAVFNGVRNRAEYLNLIQRLGRPTPQYDGNIMFDVARDDSRMQTYYSKGSASIGPHTDGHDLEAPPKYLFLYCIRASQNNDGATEVSDFRQIHDNVDTDVRQLLETRPYVFKSKPKHQEEATREVMPIQCPIYDAARSIYRYSTNYISRQSDDAHTKKLVADIATRHAQSKTSILLKPGDVLVVANHHMLHSRTEFSDPNRLLVRAWASVD</sequence>
<dbReference type="AlphaFoldDB" id="A0A5E4R7M1"/>
<evidence type="ECO:0000313" key="6">
    <source>
        <dbReference type="Proteomes" id="UP000337189"/>
    </source>
</evidence>
<evidence type="ECO:0000256" key="1">
    <source>
        <dbReference type="ARBA" id="ARBA00001954"/>
    </source>
</evidence>
<dbReference type="PANTHER" id="PTHR10696:SF56">
    <property type="entry name" value="TAUD_TFDA-LIKE DOMAIN-CONTAINING PROTEIN"/>
    <property type="match status" value="1"/>
</dbReference>
<evidence type="ECO:0000313" key="5">
    <source>
        <dbReference type="EMBL" id="VVD59336.1"/>
    </source>
</evidence>
<dbReference type="InterPro" id="IPR003819">
    <property type="entry name" value="TauD/TfdA-like"/>
</dbReference>
<evidence type="ECO:0000256" key="3">
    <source>
        <dbReference type="ARBA" id="ARBA00023194"/>
    </source>
</evidence>
<keyword evidence="3" id="KW-0045">Antibiotic biosynthesis</keyword>
<name>A0A5E4R7M1_9BURK</name>
<dbReference type="GO" id="GO:0017000">
    <property type="term" value="P:antibiotic biosynthetic process"/>
    <property type="evidence" value="ECO:0007669"/>
    <property type="project" value="UniProtKB-KW"/>
</dbReference>
<evidence type="ECO:0000256" key="2">
    <source>
        <dbReference type="ARBA" id="ARBA00023002"/>
    </source>
</evidence>
<comment type="cofactor">
    <cofactor evidence="1">
        <name>Fe(2+)</name>
        <dbReference type="ChEBI" id="CHEBI:29033"/>
    </cofactor>
</comment>
<protein>
    <recommendedName>
        <fullName evidence="4">TauD/TfdA-like domain-containing protein</fullName>
    </recommendedName>
</protein>
<dbReference type="InterPro" id="IPR042098">
    <property type="entry name" value="TauD-like_sf"/>
</dbReference>
<gene>
    <name evidence="5" type="ORF">PCO31110_00017</name>
</gene>
<dbReference type="Pfam" id="PF02668">
    <property type="entry name" value="TauD"/>
    <property type="match status" value="1"/>
</dbReference>
<feature type="domain" description="TauD/TfdA-like" evidence="4">
    <location>
        <begin position="10"/>
        <end position="222"/>
    </location>
</feature>